<organism evidence="9 10">
    <name type="scientific">Vitrella brassicaformis (strain CCMP3155)</name>
    <dbReference type="NCBI Taxonomy" id="1169540"/>
    <lineage>
        <taxon>Eukaryota</taxon>
        <taxon>Sar</taxon>
        <taxon>Alveolata</taxon>
        <taxon>Colpodellida</taxon>
        <taxon>Vitrellaceae</taxon>
        <taxon>Vitrella</taxon>
    </lineage>
</organism>
<evidence type="ECO:0000256" key="8">
    <source>
        <dbReference type="SAM" id="Phobius"/>
    </source>
</evidence>
<comment type="similarity">
    <text evidence="2 7">Belongs to the MIP/aquaporin (TC 1.A.8) family.</text>
</comment>
<dbReference type="OMA" id="FECASEF"/>
<dbReference type="Pfam" id="PF00230">
    <property type="entry name" value="MIP"/>
    <property type="match status" value="1"/>
</dbReference>
<name>A0A0G4FK16_VITBC</name>
<keyword evidence="10" id="KW-1185">Reference proteome</keyword>
<dbReference type="VEuPathDB" id="CryptoDB:Vbra_15554"/>
<dbReference type="STRING" id="1169540.A0A0G4FK16"/>
<dbReference type="GO" id="GO:0005886">
    <property type="term" value="C:plasma membrane"/>
    <property type="evidence" value="ECO:0007669"/>
    <property type="project" value="TreeGrafter"/>
</dbReference>
<dbReference type="Gene3D" id="1.20.1080.10">
    <property type="entry name" value="Glycerol uptake facilitator protein"/>
    <property type="match status" value="1"/>
</dbReference>
<dbReference type="PhylomeDB" id="A0A0G4FK16"/>
<proteinExistence type="inferred from homology"/>
<sequence>MASSDFTSRASSLAGEALGVALLLSIGEGFGAIATLLPGNYAIWQVAIAWGVGLVLAIHVASKLSNAHLNPAVSIALHLDGSNKMTATDMALYLCGQFIGAFAAAALVYGCFRSHIESLQRDGTTLSMLTGASIFACYFPPPGNTYVDPYEAVTPQRAFFLEFLATASLLVVIKAMAHEPANDPQREQLGLLSRPAPKPSVWLPSSVLGVTLAILIVLIAPMTQCCLNPCRDLAPRVLLWLCGYGQIAFPGPRKIELWLYMVAPTAGAIAGAFGYNLVVRLKEQQRLKSKEESEPGSPRVARASAL</sequence>
<feature type="transmembrane region" description="Helical" evidence="8">
    <location>
        <begin position="90"/>
        <end position="112"/>
    </location>
</feature>
<evidence type="ECO:0000313" key="10">
    <source>
        <dbReference type="Proteomes" id="UP000041254"/>
    </source>
</evidence>
<keyword evidence="3 7" id="KW-0813">Transport</keyword>
<feature type="transmembrane region" description="Helical" evidence="8">
    <location>
        <begin position="12"/>
        <end position="34"/>
    </location>
</feature>
<evidence type="ECO:0008006" key="11">
    <source>
        <dbReference type="Google" id="ProtNLM"/>
    </source>
</evidence>
<dbReference type="InterPro" id="IPR000425">
    <property type="entry name" value="MIP"/>
</dbReference>
<gene>
    <name evidence="9" type="ORF">Vbra_15554</name>
</gene>
<dbReference type="GO" id="GO:0015254">
    <property type="term" value="F:glycerol channel activity"/>
    <property type="evidence" value="ECO:0007669"/>
    <property type="project" value="TreeGrafter"/>
</dbReference>
<dbReference type="InterPro" id="IPR023271">
    <property type="entry name" value="Aquaporin-like"/>
</dbReference>
<dbReference type="EMBL" id="CDMY01000447">
    <property type="protein sequence ID" value="CEM13731.1"/>
    <property type="molecule type" value="Genomic_DNA"/>
</dbReference>
<dbReference type="PROSITE" id="PS00221">
    <property type="entry name" value="MIP"/>
    <property type="match status" value="1"/>
</dbReference>
<evidence type="ECO:0000256" key="3">
    <source>
        <dbReference type="ARBA" id="ARBA00022448"/>
    </source>
</evidence>
<dbReference type="InterPro" id="IPR050363">
    <property type="entry name" value="MIP/Aquaporin"/>
</dbReference>
<dbReference type="InParanoid" id="A0A0G4FK16"/>
<feature type="transmembrane region" description="Helical" evidence="8">
    <location>
        <begin position="257"/>
        <end position="278"/>
    </location>
</feature>
<feature type="transmembrane region" description="Helical" evidence="8">
    <location>
        <begin position="201"/>
        <end position="221"/>
    </location>
</feature>
<feature type="transmembrane region" description="Helical" evidence="8">
    <location>
        <begin position="41"/>
        <end position="61"/>
    </location>
</feature>
<evidence type="ECO:0000313" key="9">
    <source>
        <dbReference type="EMBL" id="CEM13731.1"/>
    </source>
</evidence>
<dbReference type="OrthoDB" id="3222at2759"/>
<keyword evidence="4 7" id="KW-0812">Transmembrane</keyword>
<evidence type="ECO:0000256" key="4">
    <source>
        <dbReference type="ARBA" id="ARBA00022692"/>
    </source>
</evidence>
<dbReference type="PRINTS" id="PR00783">
    <property type="entry name" value="MINTRINSICP"/>
</dbReference>
<dbReference type="Proteomes" id="UP000041254">
    <property type="component" value="Unassembled WGS sequence"/>
</dbReference>
<comment type="subcellular location">
    <subcellularLocation>
        <location evidence="1">Membrane</location>
        <topology evidence="1">Multi-pass membrane protein</topology>
    </subcellularLocation>
</comment>
<dbReference type="InterPro" id="IPR022357">
    <property type="entry name" value="MIP_CS"/>
</dbReference>
<dbReference type="AlphaFoldDB" id="A0A0G4FK16"/>
<protein>
    <recommendedName>
        <fullName evidence="11">Aquaporin</fullName>
    </recommendedName>
</protein>
<reference evidence="9 10" key="1">
    <citation type="submission" date="2014-11" db="EMBL/GenBank/DDBJ databases">
        <authorList>
            <person name="Zhu J."/>
            <person name="Qi W."/>
            <person name="Song R."/>
        </authorList>
    </citation>
    <scope>NUCLEOTIDE SEQUENCE [LARGE SCALE GENOMIC DNA]</scope>
</reference>
<dbReference type="PANTHER" id="PTHR43829:SF9">
    <property type="entry name" value="AQUAPORIN-9"/>
    <property type="match status" value="1"/>
</dbReference>
<dbReference type="SUPFAM" id="SSF81338">
    <property type="entry name" value="Aquaporin-like"/>
    <property type="match status" value="1"/>
</dbReference>
<keyword evidence="6 8" id="KW-0472">Membrane</keyword>
<evidence type="ECO:0000256" key="5">
    <source>
        <dbReference type="ARBA" id="ARBA00022989"/>
    </source>
</evidence>
<dbReference type="PANTHER" id="PTHR43829">
    <property type="entry name" value="AQUAPORIN OR AQUAGLYCEROPORIN RELATED"/>
    <property type="match status" value="1"/>
</dbReference>
<evidence type="ECO:0000256" key="6">
    <source>
        <dbReference type="ARBA" id="ARBA00023136"/>
    </source>
</evidence>
<accession>A0A0G4FK16</accession>
<evidence type="ECO:0000256" key="7">
    <source>
        <dbReference type="RuleBase" id="RU000477"/>
    </source>
</evidence>
<keyword evidence="5 8" id="KW-1133">Transmembrane helix</keyword>
<evidence type="ECO:0000256" key="1">
    <source>
        <dbReference type="ARBA" id="ARBA00004141"/>
    </source>
</evidence>
<evidence type="ECO:0000256" key="2">
    <source>
        <dbReference type="ARBA" id="ARBA00006175"/>
    </source>
</evidence>